<gene>
    <name evidence="2" type="primary">mnmA</name>
    <name evidence="2" type="ORF">GOJLPIDM_00032</name>
    <name evidence="1" type="ORF">KNONPEEI_00031</name>
</gene>
<dbReference type="PANTHER" id="PTHR43169">
    <property type="entry name" value="EXSB FAMILY PROTEIN"/>
    <property type="match status" value="1"/>
</dbReference>
<dbReference type="CDD" id="cd01990">
    <property type="entry name" value="LarE-like"/>
    <property type="match status" value="1"/>
</dbReference>
<name>A0A7G9YJJ1_9EURY</name>
<dbReference type="PIRSF" id="PIRSF006661">
    <property type="entry name" value="PP-lp_UCP006661"/>
    <property type="match status" value="1"/>
</dbReference>
<dbReference type="NCBIfam" id="TIGR00268">
    <property type="entry name" value="ATP-dependent sacrificial sulfur transferase LarE"/>
    <property type="match status" value="1"/>
</dbReference>
<dbReference type="Pfam" id="PF06508">
    <property type="entry name" value="QueC"/>
    <property type="match status" value="1"/>
</dbReference>
<dbReference type="InterPro" id="IPR005232">
    <property type="entry name" value="LarE"/>
</dbReference>
<dbReference type="EMBL" id="MT631284">
    <property type="protein sequence ID" value="QNO47992.1"/>
    <property type="molecule type" value="Genomic_DNA"/>
</dbReference>
<dbReference type="Gene3D" id="3.40.50.620">
    <property type="entry name" value="HUPs"/>
    <property type="match status" value="1"/>
</dbReference>
<sequence length="267" mass="29133">MNETLEKMKAVIDAIAERGSILLAFSGGVDSSVLACVAKESGVDVFAVTADSELLGRRGLRDARKVADEIGVKHEIFDFEILKKKEFVENPQNRCYHCKKHLIQELAKIASRNSIETIADGTNITDIAGDRPGYAAIKDAGVFTPFVDFGLGKPEIREIARHYGLSVADTPSESCLATRIPSGTEITVKRLSRIEDAESVLRSHGFCGVRVRDHGRLACVEVQSGDADRFRVVQEDVAAAFARIGFDRVVFSGLRSRTLVNAAFPSH</sequence>
<dbReference type="InterPro" id="IPR052188">
    <property type="entry name" value="Ni-pincer_cofactor_biosynth"/>
</dbReference>
<evidence type="ECO:0000313" key="2">
    <source>
        <dbReference type="EMBL" id="QNO48175.1"/>
    </source>
</evidence>
<accession>A0A7G9YJJ1</accession>
<reference evidence="2" key="1">
    <citation type="submission" date="2020-06" db="EMBL/GenBank/DDBJ databases">
        <title>Unique genomic features of the anaerobic methanotrophic archaea.</title>
        <authorList>
            <person name="Chadwick G.L."/>
            <person name="Skennerton C.T."/>
            <person name="Laso-Perez R."/>
            <person name="Leu A.O."/>
            <person name="Speth D.R."/>
            <person name="Yu H."/>
            <person name="Morgan-Lang C."/>
            <person name="Hatzenpichler R."/>
            <person name="Goudeau D."/>
            <person name="Malmstrom R."/>
            <person name="Brazelton W.J."/>
            <person name="Woyke T."/>
            <person name="Hallam S.J."/>
            <person name="Tyson G.W."/>
            <person name="Wegener G."/>
            <person name="Boetius A."/>
            <person name="Orphan V."/>
        </authorList>
    </citation>
    <scope>NUCLEOTIDE SEQUENCE</scope>
</reference>
<evidence type="ECO:0000313" key="1">
    <source>
        <dbReference type="EMBL" id="QNO47992.1"/>
    </source>
</evidence>
<dbReference type="EMBL" id="MT631313">
    <property type="protein sequence ID" value="QNO48175.1"/>
    <property type="molecule type" value="Genomic_DNA"/>
</dbReference>
<dbReference type="InterPro" id="IPR014729">
    <property type="entry name" value="Rossmann-like_a/b/a_fold"/>
</dbReference>
<dbReference type="InterPro" id="IPR018317">
    <property type="entry name" value="QueC"/>
</dbReference>
<dbReference type="GO" id="GO:0103016">
    <property type="term" value="F:tRNA-uridine 2-sulfurtransferase activity"/>
    <property type="evidence" value="ECO:0007669"/>
    <property type="project" value="UniProtKB-EC"/>
</dbReference>
<dbReference type="PANTHER" id="PTHR43169:SF2">
    <property type="entry name" value="NAD_GMP SYNTHASE DOMAIN-CONTAINING PROTEIN"/>
    <property type="match status" value="1"/>
</dbReference>
<keyword evidence="2" id="KW-0808">Transferase</keyword>
<proteinExistence type="predicted"/>
<organism evidence="2">
    <name type="scientific">Candidatus Methanogaster sp. ANME-2c ERB4</name>
    <dbReference type="NCBI Taxonomy" id="2759911"/>
    <lineage>
        <taxon>Archaea</taxon>
        <taxon>Methanobacteriati</taxon>
        <taxon>Methanobacteriota</taxon>
        <taxon>Stenosarchaea group</taxon>
        <taxon>Methanomicrobia</taxon>
        <taxon>Methanosarcinales</taxon>
        <taxon>ANME-2 cluster</taxon>
        <taxon>Candidatus Methanogasteraceae</taxon>
        <taxon>Candidatus Methanogaster</taxon>
    </lineage>
</organism>
<protein>
    <submittedName>
        <fullName evidence="2">tRNA-specific 2-thiouridylase MnmA</fullName>
        <ecNumber evidence="2">2.8.1.13</ecNumber>
    </submittedName>
</protein>
<dbReference type="EC" id="2.8.1.13" evidence="2"/>
<dbReference type="AlphaFoldDB" id="A0A7G9YJJ1"/>
<dbReference type="SUPFAM" id="SSF52402">
    <property type="entry name" value="Adenine nucleotide alpha hydrolases-like"/>
    <property type="match status" value="1"/>
</dbReference>